<organism evidence="10 11">
    <name type="scientific">Corallincola platygyrae</name>
    <dbReference type="NCBI Taxonomy" id="1193278"/>
    <lineage>
        <taxon>Bacteria</taxon>
        <taxon>Pseudomonadati</taxon>
        <taxon>Pseudomonadota</taxon>
        <taxon>Gammaproteobacteria</taxon>
        <taxon>Alteromonadales</taxon>
        <taxon>Psychromonadaceae</taxon>
        <taxon>Corallincola</taxon>
    </lineage>
</organism>
<keyword evidence="4 6" id="KW-0862">Zinc</keyword>
<feature type="domain" description="Oligopeptidase F N-terminal" evidence="9">
    <location>
        <begin position="142"/>
        <end position="210"/>
    </location>
</feature>
<evidence type="ECO:0000259" key="9">
    <source>
        <dbReference type="Pfam" id="PF08439"/>
    </source>
</evidence>
<comment type="cofactor">
    <cofactor evidence="6">
        <name>Zn(2+)</name>
        <dbReference type="ChEBI" id="CHEBI:29105"/>
    </cofactor>
    <text evidence="6">Binds 1 zinc ion.</text>
</comment>
<comment type="caution">
    <text evidence="10">The sequence shown here is derived from an EMBL/GenBank/DDBJ whole genome shotgun (WGS) entry which is preliminary data.</text>
</comment>
<evidence type="ECO:0000313" key="11">
    <source>
        <dbReference type="Proteomes" id="UP001597380"/>
    </source>
</evidence>
<gene>
    <name evidence="10" type="primary">pepF</name>
    <name evidence="10" type="ORF">ACFSJ3_14245</name>
</gene>
<keyword evidence="7" id="KW-0732">Signal</keyword>
<keyword evidence="2 6" id="KW-0479">Metal-binding</keyword>
<dbReference type="Gene3D" id="1.10.287.830">
    <property type="entry name" value="putative peptidase helix hairpin domain like"/>
    <property type="match status" value="1"/>
</dbReference>
<evidence type="ECO:0000256" key="4">
    <source>
        <dbReference type="ARBA" id="ARBA00022833"/>
    </source>
</evidence>
<keyword evidence="11" id="KW-1185">Reference proteome</keyword>
<dbReference type="Gene3D" id="1.20.140.70">
    <property type="entry name" value="Oligopeptidase f, N-terminal domain"/>
    <property type="match status" value="1"/>
</dbReference>
<evidence type="ECO:0000256" key="3">
    <source>
        <dbReference type="ARBA" id="ARBA00022801"/>
    </source>
</evidence>
<accession>A0ABW4XPF3</accession>
<evidence type="ECO:0000256" key="6">
    <source>
        <dbReference type="RuleBase" id="RU368091"/>
    </source>
</evidence>
<comment type="function">
    <text evidence="6">Has oligopeptidase activity and degrades a variety of small bioactive peptides.</text>
</comment>
<reference evidence="11" key="1">
    <citation type="journal article" date="2019" name="Int. J. Syst. Evol. Microbiol.">
        <title>The Global Catalogue of Microorganisms (GCM) 10K type strain sequencing project: providing services to taxonomists for standard genome sequencing and annotation.</title>
        <authorList>
            <consortium name="The Broad Institute Genomics Platform"/>
            <consortium name="The Broad Institute Genome Sequencing Center for Infectious Disease"/>
            <person name="Wu L."/>
            <person name="Ma J."/>
        </authorList>
    </citation>
    <scope>NUCLEOTIDE SEQUENCE [LARGE SCALE GENOMIC DNA]</scope>
    <source>
        <strain evidence="11">CGMCC 1.10992</strain>
    </source>
</reference>
<dbReference type="CDD" id="cd09608">
    <property type="entry name" value="M3B_PepF"/>
    <property type="match status" value="1"/>
</dbReference>
<sequence>MIIKNRKLKQLAVACASAFALMAASTAAKAAEAPVKAVSEQYVWDLTDFYATQKDWEAEVERLRGEVDSLKQYQGKLGESAKTLLKALDAQSVYNKELMRVWTYASNIRNTNLGDAKGQEMVGRLQALWQAVSASTSFMDPELVALGEEKIEAFIKSEPGLAKHALSLRDTLRKGKHVLSPETEKAISLMGTALSASQNARDILANAEIEWPTITLSDGTKAHLTNAGYALHRAAPAREDRAAVFDAFWGRYKDFESTFGATLNGEVQANVATATARKYDNTLQYFLAGDNIPEEVYRTLVKVTNDRIGVLHRYFKLRARMLDIKDLGYHDIYPDLVKTDLTFPIDKTREYMLESIEIMGPEYRDKFAKASVDRWMHVYPQPGKRSGAYMSGAAYDVHPLILLNHQDDYNSASTYAHEWGHAMHKVLTNENQPFELSNFSIFTTEIAAIAKEIILQEHMLENAKSEEERLFYLGYALEQMRGTFFRQVMFSEFELAIHETVERGEALTGARMTEIYGEILKRYHGHEQGVMNITEREMIEWAYIPHFYYNFYVYQYATSIAGAAYFVDQLKTGGDEARENYLDFLKAGGNNYPVEILKDAGLDMTSPVPYNAVIDRMESVMDKIEAILDKKDG</sequence>
<keyword evidence="3 6" id="KW-0378">Hydrolase</keyword>
<dbReference type="RefSeq" id="WP_345339921.1">
    <property type="nucleotide sequence ID" value="NZ_BAABLI010000012.1"/>
</dbReference>
<keyword evidence="5 6" id="KW-0482">Metalloprotease</keyword>
<evidence type="ECO:0000256" key="5">
    <source>
        <dbReference type="ARBA" id="ARBA00023049"/>
    </source>
</evidence>
<feature type="domain" description="Peptidase M3A/M3B catalytic" evidence="8">
    <location>
        <begin position="234"/>
        <end position="610"/>
    </location>
</feature>
<dbReference type="Pfam" id="PF08439">
    <property type="entry name" value="Peptidase_M3_N"/>
    <property type="match status" value="1"/>
</dbReference>
<keyword evidence="1 6" id="KW-0645">Protease</keyword>
<evidence type="ECO:0000259" key="8">
    <source>
        <dbReference type="Pfam" id="PF01432"/>
    </source>
</evidence>
<evidence type="ECO:0000256" key="1">
    <source>
        <dbReference type="ARBA" id="ARBA00022670"/>
    </source>
</evidence>
<protein>
    <recommendedName>
        <fullName evidence="6">Oligopeptidase F</fullName>
        <ecNumber evidence="6">3.4.24.-</ecNumber>
    </recommendedName>
</protein>
<evidence type="ECO:0000313" key="10">
    <source>
        <dbReference type="EMBL" id="MFD2097152.1"/>
    </source>
</evidence>
<proteinExistence type="inferred from homology"/>
<dbReference type="InterPro" id="IPR013647">
    <property type="entry name" value="OligopepF_N_dom"/>
</dbReference>
<dbReference type="EMBL" id="JBHUHT010000016">
    <property type="protein sequence ID" value="MFD2097152.1"/>
    <property type="molecule type" value="Genomic_DNA"/>
</dbReference>
<dbReference type="EC" id="3.4.24.-" evidence="6"/>
<evidence type="ECO:0000256" key="7">
    <source>
        <dbReference type="SAM" id="SignalP"/>
    </source>
</evidence>
<dbReference type="NCBIfam" id="TIGR00181">
    <property type="entry name" value="pepF"/>
    <property type="match status" value="1"/>
</dbReference>
<name>A0ABW4XPF3_9GAMM</name>
<feature type="chain" id="PRO_5045340060" description="Oligopeptidase F" evidence="7">
    <location>
        <begin position="31"/>
        <end position="633"/>
    </location>
</feature>
<dbReference type="Pfam" id="PF01432">
    <property type="entry name" value="Peptidase_M3"/>
    <property type="match status" value="1"/>
</dbReference>
<dbReference type="InterPro" id="IPR001567">
    <property type="entry name" value="Pept_M3A_M3B_dom"/>
</dbReference>
<feature type="signal peptide" evidence="7">
    <location>
        <begin position="1"/>
        <end position="30"/>
    </location>
</feature>
<dbReference type="InterPro" id="IPR042088">
    <property type="entry name" value="OligoPept_F_C"/>
</dbReference>
<dbReference type="SUPFAM" id="SSF55486">
    <property type="entry name" value="Metalloproteases ('zincins'), catalytic domain"/>
    <property type="match status" value="1"/>
</dbReference>
<comment type="similarity">
    <text evidence="6">Belongs to the peptidase M3B family.</text>
</comment>
<dbReference type="InterPro" id="IPR004438">
    <property type="entry name" value="Peptidase_M3B"/>
</dbReference>
<evidence type="ECO:0000256" key="2">
    <source>
        <dbReference type="ARBA" id="ARBA00022723"/>
    </source>
</evidence>
<dbReference type="Gene3D" id="1.10.1370.20">
    <property type="entry name" value="Oligoendopeptidase f, C-terminal domain"/>
    <property type="match status" value="1"/>
</dbReference>
<dbReference type="Proteomes" id="UP001597380">
    <property type="component" value="Unassembled WGS sequence"/>
</dbReference>